<dbReference type="Gene3D" id="3.30.700.10">
    <property type="entry name" value="Glycoprotein, Type 4 Pilin"/>
    <property type="match status" value="1"/>
</dbReference>
<dbReference type="NCBIfam" id="TIGR02532">
    <property type="entry name" value="IV_pilin_GFxxxE"/>
    <property type="match status" value="1"/>
</dbReference>
<proteinExistence type="predicted"/>
<accession>A0A437QEW2</accession>
<keyword evidence="1" id="KW-0812">Transmembrane</keyword>
<dbReference type="EMBL" id="SACS01000028">
    <property type="protein sequence ID" value="RVU33064.1"/>
    <property type="molecule type" value="Genomic_DNA"/>
</dbReference>
<dbReference type="Pfam" id="PF07963">
    <property type="entry name" value="N_methyl"/>
    <property type="match status" value="1"/>
</dbReference>
<organism evidence="2 3">
    <name type="scientific">Rheinheimera riviphila</name>
    <dbReference type="NCBI Taxonomy" id="1834037"/>
    <lineage>
        <taxon>Bacteria</taxon>
        <taxon>Pseudomonadati</taxon>
        <taxon>Pseudomonadota</taxon>
        <taxon>Gammaproteobacteria</taxon>
        <taxon>Chromatiales</taxon>
        <taxon>Chromatiaceae</taxon>
        <taxon>Rheinheimera</taxon>
    </lineage>
</organism>
<keyword evidence="1" id="KW-1133">Transmembrane helix</keyword>
<dbReference type="PROSITE" id="PS00409">
    <property type="entry name" value="PROKAR_NTER_METHYL"/>
    <property type="match status" value="1"/>
</dbReference>
<dbReference type="InterPro" id="IPR045584">
    <property type="entry name" value="Pilin-like"/>
</dbReference>
<keyword evidence="3" id="KW-1185">Reference proteome</keyword>
<comment type="caution">
    <text evidence="2">The sequence shown here is derived from an EMBL/GenBank/DDBJ whole genome shotgun (WGS) entry which is preliminary data.</text>
</comment>
<dbReference type="Proteomes" id="UP000283077">
    <property type="component" value="Unassembled WGS sequence"/>
</dbReference>
<dbReference type="InterPro" id="IPR012902">
    <property type="entry name" value="N_methyl_site"/>
</dbReference>
<evidence type="ECO:0000313" key="2">
    <source>
        <dbReference type="EMBL" id="RVU33064.1"/>
    </source>
</evidence>
<dbReference type="SUPFAM" id="SSF54523">
    <property type="entry name" value="Pili subunits"/>
    <property type="match status" value="1"/>
</dbReference>
<name>A0A437QEW2_9GAMM</name>
<feature type="transmembrane region" description="Helical" evidence="1">
    <location>
        <begin position="12"/>
        <end position="31"/>
    </location>
</feature>
<sequence length="158" mass="15962">MKRNQGFTLVELVIVIVILGILAVTAAPKFLNFGTDAKVSTLNAVKGSLTSAGAMVYGKAVLASKQASATATLTNPAIDIVYGYPAATVVAVQAAVDIETAEWDISLETGPLVAIRAKNKAYVAAGAADFATTACQVTYAPAASATAKPVITVSIGGC</sequence>
<reference evidence="2 3" key="1">
    <citation type="submission" date="2019-01" db="EMBL/GenBank/DDBJ databases">
        <authorList>
            <person name="Chen W.-M."/>
        </authorList>
    </citation>
    <scope>NUCLEOTIDE SEQUENCE [LARGE SCALE GENOMIC DNA]</scope>
    <source>
        <strain evidence="2 3">KYPC3</strain>
    </source>
</reference>
<dbReference type="RefSeq" id="WP_127700813.1">
    <property type="nucleotide sequence ID" value="NZ_SACS01000028.1"/>
</dbReference>
<protein>
    <submittedName>
        <fullName evidence="2">Type II secretion system protein</fullName>
    </submittedName>
</protein>
<dbReference type="AlphaFoldDB" id="A0A437QEW2"/>
<keyword evidence="1" id="KW-0472">Membrane</keyword>
<dbReference type="OrthoDB" id="5902365at2"/>
<evidence type="ECO:0000256" key="1">
    <source>
        <dbReference type="SAM" id="Phobius"/>
    </source>
</evidence>
<gene>
    <name evidence="2" type="ORF">EOE67_18500</name>
</gene>
<evidence type="ECO:0000313" key="3">
    <source>
        <dbReference type="Proteomes" id="UP000283077"/>
    </source>
</evidence>